<dbReference type="AlphaFoldDB" id="A0A2S8GSI6"/>
<accession>A0A2S8GSI6</accession>
<protein>
    <submittedName>
        <fullName evidence="1">Uncharacterized protein</fullName>
    </submittedName>
</protein>
<name>A0A2S8GSI6_9BACT</name>
<proteinExistence type="predicted"/>
<comment type="caution">
    <text evidence="1">The sequence shown here is derived from an EMBL/GenBank/DDBJ whole genome shotgun (WGS) entry which is preliminary data.</text>
</comment>
<dbReference type="Proteomes" id="UP000237819">
    <property type="component" value="Unassembled WGS sequence"/>
</dbReference>
<evidence type="ECO:0000313" key="1">
    <source>
        <dbReference type="EMBL" id="PQO47393.1"/>
    </source>
</evidence>
<gene>
    <name evidence="1" type="ORF">C5Y93_04945</name>
</gene>
<dbReference type="RefSeq" id="WP_105334283.1">
    <property type="nucleotide sequence ID" value="NZ_PUHZ01000005.1"/>
</dbReference>
<dbReference type="EMBL" id="PUHZ01000005">
    <property type="protein sequence ID" value="PQO47393.1"/>
    <property type="molecule type" value="Genomic_DNA"/>
</dbReference>
<organism evidence="1 2">
    <name type="scientific">Blastopirellula marina</name>
    <dbReference type="NCBI Taxonomy" id="124"/>
    <lineage>
        <taxon>Bacteria</taxon>
        <taxon>Pseudomonadati</taxon>
        <taxon>Planctomycetota</taxon>
        <taxon>Planctomycetia</taxon>
        <taxon>Pirellulales</taxon>
        <taxon>Pirellulaceae</taxon>
        <taxon>Blastopirellula</taxon>
    </lineage>
</organism>
<reference evidence="1 2" key="1">
    <citation type="submission" date="2018-02" db="EMBL/GenBank/DDBJ databases">
        <title>Comparative genomes isolates from brazilian mangrove.</title>
        <authorList>
            <person name="Araujo J.E."/>
            <person name="Taketani R.G."/>
            <person name="Silva M.C.P."/>
            <person name="Loureco M.V."/>
            <person name="Andreote F.D."/>
        </authorList>
    </citation>
    <scope>NUCLEOTIDE SEQUENCE [LARGE SCALE GENOMIC DNA]</scope>
    <source>
        <strain evidence="1 2">Nap-Phe MGV</strain>
    </source>
</reference>
<evidence type="ECO:0000313" key="2">
    <source>
        <dbReference type="Proteomes" id="UP000237819"/>
    </source>
</evidence>
<sequence length="111" mass="12365">MTCKEQIRKFEAMEKIVLAAEGTGLSSGFASYTGKTVLFNLPDECDMIVVCRNVGGGHIPVKVLLRHQLYIETLVRILEEHPHTRCFSVLGVRSNEQQDITPFGCNSLSLK</sequence>